<dbReference type="Pfam" id="PF00668">
    <property type="entry name" value="Condensation"/>
    <property type="match status" value="8"/>
</dbReference>
<dbReference type="Gene3D" id="3.40.50.12780">
    <property type="entry name" value="N-terminal domain of ligase-like"/>
    <property type="match status" value="5"/>
</dbReference>
<dbReference type="FunFam" id="3.30.559.30:FF:000005">
    <property type="entry name" value="Nonribosomal peptide synthase Pes1"/>
    <property type="match status" value="1"/>
</dbReference>
<dbReference type="InterPro" id="IPR020845">
    <property type="entry name" value="AMP-binding_CS"/>
</dbReference>
<evidence type="ECO:0000256" key="1">
    <source>
        <dbReference type="ARBA" id="ARBA00004685"/>
    </source>
</evidence>
<dbReference type="InterPro" id="IPR023213">
    <property type="entry name" value="CAT-like_dom_sf"/>
</dbReference>
<dbReference type="PANTHER" id="PTHR45527">
    <property type="entry name" value="NONRIBOSOMAL PEPTIDE SYNTHETASE"/>
    <property type="match status" value="1"/>
</dbReference>
<dbReference type="PANTHER" id="PTHR45527:SF1">
    <property type="entry name" value="FATTY ACID SYNTHASE"/>
    <property type="match status" value="1"/>
</dbReference>
<keyword evidence="2" id="KW-0596">Phosphopantetheine</keyword>
<evidence type="ECO:0000256" key="3">
    <source>
        <dbReference type="ARBA" id="ARBA00022553"/>
    </source>
</evidence>
<dbReference type="SMART" id="SM00823">
    <property type="entry name" value="PKS_PP"/>
    <property type="match status" value="5"/>
</dbReference>
<dbReference type="InterPro" id="IPR020806">
    <property type="entry name" value="PKS_PP-bd"/>
</dbReference>
<dbReference type="FunFam" id="1.10.1200.10:FF:000005">
    <property type="entry name" value="Nonribosomal peptide synthetase 1"/>
    <property type="match status" value="3"/>
</dbReference>
<name>A0A9P4UF41_9PLEO</name>
<dbReference type="CDD" id="cd19545">
    <property type="entry name" value="FUM14_C_NRPS-like"/>
    <property type="match status" value="3"/>
</dbReference>
<dbReference type="OrthoDB" id="416786at2759"/>
<dbReference type="FunFam" id="3.30.559.10:FF:000016">
    <property type="entry name" value="Nonribosomal peptide synthase Pes1"/>
    <property type="match status" value="2"/>
</dbReference>
<keyword evidence="8" id="KW-1185">Reference proteome</keyword>
<dbReference type="Gene3D" id="3.30.559.30">
    <property type="entry name" value="Nonribosomal peptide synthetase, condensation domain"/>
    <property type="match status" value="9"/>
</dbReference>
<feature type="domain" description="Carrier" evidence="6">
    <location>
        <begin position="6680"/>
        <end position="6756"/>
    </location>
</feature>
<dbReference type="NCBIfam" id="NF003417">
    <property type="entry name" value="PRK04813.1"/>
    <property type="match status" value="5"/>
</dbReference>
<dbReference type="GO" id="GO:0043041">
    <property type="term" value="P:amino acid activation for nonribosomal peptide biosynthetic process"/>
    <property type="evidence" value="ECO:0007669"/>
    <property type="project" value="TreeGrafter"/>
</dbReference>
<evidence type="ECO:0000313" key="8">
    <source>
        <dbReference type="Proteomes" id="UP000799764"/>
    </source>
</evidence>
<evidence type="ECO:0000259" key="6">
    <source>
        <dbReference type="PROSITE" id="PS50075"/>
    </source>
</evidence>
<dbReference type="Pfam" id="PF00501">
    <property type="entry name" value="AMP-binding"/>
    <property type="match status" value="5"/>
</dbReference>
<dbReference type="Gene3D" id="3.30.559.10">
    <property type="entry name" value="Chloramphenicol acetyltransferase-like domain"/>
    <property type="match status" value="8"/>
</dbReference>
<keyword evidence="3" id="KW-0597">Phosphoprotein</keyword>
<dbReference type="GO" id="GO:0005737">
    <property type="term" value="C:cytoplasm"/>
    <property type="evidence" value="ECO:0007669"/>
    <property type="project" value="TreeGrafter"/>
</dbReference>
<dbReference type="GO" id="GO:0044550">
    <property type="term" value="P:secondary metabolite biosynthetic process"/>
    <property type="evidence" value="ECO:0007669"/>
    <property type="project" value="TreeGrafter"/>
</dbReference>
<dbReference type="FunFam" id="3.30.300.30:FF:000015">
    <property type="entry name" value="Nonribosomal peptide synthase SidD"/>
    <property type="match status" value="5"/>
</dbReference>
<comment type="similarity">
    <text evidence="5">Belongs to the NRP synthetase family.</text>
</comment>
<dbReference type="SUPFAM" id="SSF56801">
    <property type="entry name" value="Acetyl-CoA synthetase-like"/>
    <property type="match status" value="5"/>
</dbReference>
<dbReference type="FunFam" id="3.40.50.12780:FF:000012">
    <property type="entry name" value="Non-ribosomal peptide synthetase"/>
    <property type="match status" value="1"/>
</dbReference>
<comment type="caution">
    <text evidence="7">The sequence shown here is derived from an EMBL/GenBank/DDBJ whole genome shotgun (WGS) entry which is preliminary data.</text>
</comment>
<dbReference type="GO" id="GO:0031177">
    <property type="term" value="F:phosphopantetheine binding"/>
    <property type="evidence" value="ECO:0007669"/>
    <property type="project" value="InterPro"/>
</dbReference>
<dbReference type="CDD" id="cd05918">
    <property type="entry name" value="A_NRPS_SidN3_like"/>
    <property type="match status" value="5"/>
</dbReference>
<dbReference type="SUPFAM" id="SSF47336">
    <property type="entry name" value="ACP-like"/>
    <property type="match status" value="6"/>
</dbReference>
<feature type="domain" description="Carrier" evidence="6">
    <location>
        <begin position="5602"/>
        <end position="5678"/>
    </location>
</feature>
<dbReference type="GO" id="GO:0016874">
    <property type="term" value="F:ligase activity"/>
    <property type="evidence" value="ECO:0007669"/>
    <property type="project" value="UniProtKB-KW"/>
</dbReference>
<proteinExistence type="inferred from homology"/>
<comment type="pathway">
    <text evidence="1">Mycotoxin biosynthesis.</text>
</comment>
<feature type="domain" description="Carrier" evidence="6">
    <location>
        <begin position="4541"/>
        <end position="4617"/>
    </location>
</feature>
<dbReference type="InterPro" id="IPR006162">
    <property type="entry name" value="Ppantetheine_attach_site"/>
</dbReference>
<evidence type="ECO:0000256" key="5">
    <source>
        <dbReference type="ARBA" id="ARBA00029454"/>
    </source>
</evidence>
<dbReference type="InterPro" id="IPR001242">
    <property type="entry name" value="Condensation_dom"/>
</dbReference>
<dbReference type="Pfam" id="PF00550">
    <property type="entry name" value="PP-binding"/>
    <property type="match status" value="6"/>
</dbReference>
<dbReference type="InterPro" id="IPR042099">
    <property type="entry name" value="ANL_N_sf"/>
</dbReference>
<dbReference type="Gene3D" id="3.30.300.30">
    <property type="match status" value="5"/>
</dbReference>
<gene>
    <name evidence="7" type="ORF">P171DRAFT_442070</name>
</gene>
<dbReference type="PROSITE" id="PS00012">
    <property type="entry name" value="PHOSPHOPANTETHEINE"/>
    <property type="match status" value="3"/>
</dbReference>
<dbReference type="SUPFAM" id="SSF52777">
    <property type="entry name" value="CoA-dependent acyltransferases"/>
    <property type="match status" value="17"/>
</dbReference>
<dbReference type="InterPro" id="IPR010071">
    <property type="entry name" value="AA_adenyl_dom"/>
</dbReference>
<dbReference type="EMBL" id="MU001497">
    <property type="protein sequence ID" value="KAF2446842.1"/>
    <property type="molecule type" value="Genomic_DNA"/>
</dbReference>
<dbReference type="Gene3D" id="1.10.1200.10">
    <property type="entry name" value="ACP-like"/>
    <property type="match status" value="6"/>
</dbReference>
<reference evidence="7" key="1">
    <citation type="journal article" date="2020" name="Stud. Mycol.">
        <title>101 Dothideomycetes genomes: a test case for predicting lifestyles and emergence of pathogens.</title>
        <authorList>
            <person name="Haridas S."/>
            <person name="Albert R."/>
            <person name="Binder M."/>
            <person name="Bloem J."/>
            <person name="Labutti K."/>
            <person name="Salamov A."/>
            <person name="Andreopoulos B."/>
            <person name="Baker S."/>
            <person name="Barry K."/>
            <person name="Bills G."/>
            <person name="Bluhm B."/>
            <person name="Cannon C."/>
            <person name="Castanera R."/>
            <person name="Culley D."/>
            <person name="Daum C."/>
            <person name="Ezra D."/>
            <person name="Gonzalez J."/>
            <person name="Henrissat B."/>
            <person name="Kuo A."/>
            <person name="Liang C."/>
            <person name="Lipzen A."/>
            <person name="Lutzoni F."/>
            <person name="Magnuson J."/>
            <person name="Mondo S."/>
            <person name="Nolan M."/>
            <person name="Ohm R."/>
            <person name="Pangilinan J."/>
            <person name="Park H.-J."/>
            <person name="Ramirez L."/>
            <person name="Alfaro M."/>
            <person name="Sun H."/>
            <person name="Tritt A."/>
            <person name="Yoshinaga Y."/>
            <person name="Zwiers L.-H."/>
            <person name="Turgeon B."/>
            <person name="Goodwin S."/>
            <person name="Spatafora J."/>
            <person name="Crous P."/>
            <person name="Grigoriev I."/>
        </authorList>
    </citation>
    <scope>NUCLEOTIDE SEQUENCE</scope>
    <source>
        <strain evidence="7">CBS 690.94</strain>
    </source>
</reference>
<dbReference type="InterPro" id="IPR036736">
    <property type="entry name" value="ACP-like_sf"/>
</dbReference>
<dbReference type="FunFam" id="3.40.50.12780:FF:000014">
    <property type="entry name" value="Nonribosomal peptide synthetase 1"/>
    <property type="match status" value="4"/>
</dbReference>
<accession>A0A9P4UF41</accession>
<dbReference type="InterPro" id="IPR009081">
    <property type="entry name" value="PP-bd_ACP"/>
</dbReference>
<dbReference type="CDD" id="cd19534">
    <property type="entry name" value="E_NRPS"/>
    <property type="match status" value="2"/>
</dbReference>
<evidence type="ECO:0000256" key="2">
    <source>
        <dbReference type="ARBA" id="ARBA00022450"/>
    </source>
</evidence>
<evidence type="ECO:0000256" key="4">
    <source>
        <dbReference type="ARBA" id="ARBA00022598"/>
    </source>
</evidence>
<keyword evidence="4" id="KW-0436">Ligase</keyword>
<feature type="domain" description="Carrier" evidence="6">
    <location>
        <begin position="3015"/>
        <end position="3091"/>
    </location>
</feature>
<evidence type="ECO:0000313" key="7">
    <source>
        <dbReference type="EMBL" id="KAF2446842.1"/>
    </source>
</evidence>
<protein>
    <recommendedName>
        <fullName evidence="6">Carrier domain-containing protein</fullName>
    </recommendedName>
</protein>
<dbReference type="Proteomes" id="UP000799764">
    <property type="component" value="Unassembled WGS sequence"/>
</dbReference>
<dbReference type="PROSITE" id="PS00455">
    <property type="entry name" value="AMP_BINDING"/>
    <property type="match status" value="5"/>
</dbReference>
<dbReference type="FunFam" id="3.30.559.30:FF:000003">
    <property type="entry name" value="Nonribosomal peptide synthase SidD"/>
    <property type="match status" value="3"/>
</dbReference>
<dbReference type="InterPro" id="IPR000873">
    <property type="entry name" value="AMP-dep_synth/lig_dom"/>
</dbReference>
<sequence length="7307" mass="808804">MPSSPTTSPERMLSCKFPSLVAQASEIDSRTEADADFHCVAFQLDVGLETELFCDSNDVPPTSLFQLAWALVLACFVERNEVSFGFVDLDSRSTRQIIQANIDRDLSAAEALHVLQSSDDGASSLGKEALATSEADVNSLLRVSSDSEGNAAHRRSLDTLSSNNNAQFGIIVDVDLSGDVVSISFQCHTRLLSRELSAGVASTFGRVLHGILDQPHQLPQLSGPLQESVRPQILLPAKADSEEEYGNGTWIFLDQVEQHISINLPGVSTAAATLTYPHHYSSRYQSLVVFLVMADSNGLPEEGLALDDRTNVRNSIEELRGVLSTDLQPGLGLPVLIPISHMPHSPDGKVAYTDLLAFFSTLPQCRSSQADDTWIHVSTSSNASDGVEILTDTDMGGEVQYSLTAAEEKMRSLWAEVLLISPGHLGPQDSFFLYGDSASAMDLVAAATRAGLALTVADIFIAPTLAELSANTLPIGEGEMDLEVGPFELLPHQVSTTDVVRAVAEQCDVDARSVVDLYPTTALQEGLFALTFTEQASYIFQCVCRMPSTLNIKRFKSAWETVVQEFPILRTRIVYLESTGNVQAVLSQESVEWRSGINLSNYLAEDNAIPVEYGSALSRLAIIGQAEKDWHFVWTIHHALYDAWSMALILDAVDRLYGDSNYALSSQVSFNRFVKHVTEIDPIRSKEFWSSYLGNTNTTQFPQSIQVAGANRAHATLASEVSLQRVAASNITIATIVRAAWGAVVARYSDSDDVVFGSTLAGRNAPVTGISDIVGPTIATVPVRSSIDRTHTFAQHLQRTQDEMIAMIPYEHVGLQTIRRWGQDTLAASDFQNLLVVQLATDSQNGKRHTGLEFSLRATAGSENYAIMIECTLTEAGIDIHVEYDQNIISKLQMERVLRQFEHVLLQLSTESQTATMADLALVSPYDLQLVEQWNSQELPKKMACIHELFEGIVQSRPDAQAICSWDGDFSYAQLDHLTTSLALHLQSLGVTAEVIVPIMFKKSAWAHVAQLAILKAGGAVVCLDPGHPEGRIRRILSDVGATVVLTTSAFSNLFHGIQHVVTVDADSLERISQFANHDEVLKREVQPSNAALVIYTSGSTGEPKGVVLEHASICTGMQAHGDALQIGPQTRALNFSAYVFDASLEDIYTQLTRGGCVCVPSETQRLNDLAGAIRATRANWIGITPTTAATIDPNSVPTLDTLILGGELITQKVVNQWKDHVTYLYNGYGPCESTLYATLNPRLGKVGRPSNVGHGLYTKLWVVESGNPDRLAPVGCSGELLLEGPLLARYYLNDAAKTEAAFITDAAFTRQQQSQDQPRRMYRTGDLVKYTEDGSLEVLGRMDSQAKIHGQRLELGEIEHHLRNSSDVESAMAILSSDADGTKRIMAIVSLRDSQDTEAIEKDDFTLLVGAQRKGTEPTIERIRKQLQNDLPSYMVPTVWAVVDFIPRNTSQKLDRARMSKWAAYLDAETYSVLMGGSTEGETAAPDTPIATQLRSIIARVLNKQEEHLSMSKSFANLGGDSITAMQVVSRCRAEGLRLFVKDILHSESLAQLSELVETMDNAATGFNSGNEELNRAFALSPVQQFYFEAMGQKPTQFNQSFLLKVSRPVSVQQLKAAIEAAVNKHSMLRARFFRQGDAWYQHITTEVATSFRLRTKNLTSEVEVGQAFLDCQRGLDVETGPLVGVDVLSLYDGSQFLALAAHHLVIDFVSWRVVLKDLEDFLAVGYVSTDTPLSFQTWTKLQAEYAHEHIDPQLALPFDIATSDFKYWGMADEPNLYGDTACHTFLLDQDATSHIFSDCNTVFSSEPAEILTAAAIHSFSQIFTDRLAPTVWREAHGREPWNADIDLSSTVGWFTNLAPLHVNVPADSDIVSTLRAVKDISRRLPQNGWPYFTSRYLNAKGREKFKNHGAIEFLFNYVGKFQQLEGDEALFQLQEPDVLELEPAVGRDVPRMSLLEISVSHTSDGKLKFRIMYNERMHHIDAIYRWAAAYDRTLREAVALLPGKKVEKTLSDYPLLRFNYKGLETLKTERVQQLGLNDLDDIEAVYPTAPMQEALLVGQALHAGAYETNATLEVTTTNRQTPIDVDRLQAAWEAVIAYHPMLRTVFADSVANEGLYDQVVLKSFNGVTKRIQCKDEAGPATLMALEYMDLSKTEPLHRFVICTTPSGKVYCRMDFHHATIDATSLRVLLDDIRLAYDGGLHLGNQPQFSEYIKYLQTKSLTNALEYWEDRLSQASPCHFPVASAGDGVVKEMRELVVDLQFIRPLLRSFISRTGVTLPNLVQTAWALVLHNYSGLDNVSFGYLVSGRNVDVKDVDRIVGPLINMLVCHVDASASTNVIDLLHATRDQYAESLDHQHVSLGRVQHTIGLSAATPLFNTAMSSLHNSSTISKFQSRNAQAKRRELFFDVMHFHDPTEYDIIFTLKADDHNPNITFAYWSPRVSEWLAKNALESLTTVIRSLIEVASVDGPLSELEYFSKRDQEVVEQWNHVPVPEEYVCIHRIIEQRVKAAPNTEAICNAKRSMTYAELDCLATKLAAELQSRGVGPEVVVPICFEKSAWAVVAILACLKAGGAYVPVDPSHPEFRIRQIVESKGVFGKLILTSESQASLFNSFDCDLLFVDDESIQRLPERSLAIETVTPQNLAYVIFTSGTTGKPKGTMIEHRAFATSVREHSKVMGITSSSRVLQFSSYVFDGGCICIPTDEERGSMEIVGAMNRMRVNWTLFTPSFVTIIEPSQVPNLKTLVLGGEAMSQKHVDIWGPHVRLMNAYGPTEASVLCTINADVEDATNIGHGVGALTWVADRNNTDRLVPIGAVGELLLEGPTLARGYLNEPAKTRAAFIDSPSWAPGRRFYKTGDLVRLCEDGSHTYLGRKDSQVKVRGQRLEIGEIEHHLDSSRLVRDAVIIMPTVGPRQKTLVAVVTLAALRSYTRNGKPLQVVDQSLQAGHVREVADHLGQTLPSYMVPSVWIVVEAMPLNTSGKLDRKRVVKWVERLGTDFYHRIAADDNLTSDADSQPATDMESQIRELVSEILNIPSKQLSLTQSFIGLGGDSITAMQMVSRCRAKGIALKMADILRSKTISKMAQVAKSIGNIQQQHVEVSEKPFELSPIQQMFEEMGGIPDMRFNQSFYLRVNRPIAHNDLEKAIATIVGRHSMLRARYMKNKDGEWQQLVQKAARGSYHTASHELRSSSLAVPIMQDSQHRLHPETGLLFSVDLLNVTGEGQFLYLVAHHLVIDLVSWRIILQDLEQLLLGRSLPASGSVPFQSWLALQTTHASSLDVKTVLPFEVQASDLAYWDMEGKTNIYADVERHEFSLTKEASTKLLEQCHTALGTEPVELLLAALFHSFAMIFPDRVTPTVFSEGHGREPWNSSLDVSNTVGWFTTMSPLHVSVSGDSVIDVVRRTKDVRRSITRNGFDYFASRYLTNFGREAFGKSGPMEVLFNYLGQFQGLERADSLLRQQALPEGATQSDFDEKLTRFALFEISATVSRGVVSLQFLYNQNMARKADILRWADTCAQSLNDITELLPDMASEKTLTDFPLVPLNYEALRNIQENILPDLGLTSLNDVEDIYTLTSMQHGLILSQTRNANTYKTSFTFAVTSNRAGSVDSQRLLEAWQSVVDSHSMLRTIFTDRIMNNGVFYQLVLAKSKANTLSLSCDTNEEAISLLANYPALDYTDDAPPHRLIVCQVGSGSTYFKFDASHALVDADSVGVLVRDLSQAYEAKRPLSTGPLYSDYIRYLNSRSMDVSITYWSDYLQRVVPCYLPMINDVKDTVSPLRSIHLSLGRLSSLMRKFCETCSVTMPSVFHLAWSIVLRLYTGAEDVTYGYLVSGRDVPVPGINKIVGPFINMMVSRTRLSPSSSISSLVQQKQSEYAAGIEHQACSLAQVQHALGLSDQPLFNTMISIQALGNKKTSDELALAFEGISSHDPTEYDISLGIYSDNEKAEAHFGYWADRMSDWHAENVAQTFETVLELLLSNPDGNVDSVRKLSERDASQIQAWTPPRRPASDALVHHLFANQAARSPMSLAIESFDGKFTYSELDDISTRFSRHLVDLGVRPGTVVPFCFPKSAWAIVTILAILKTGATCLPLSPDHPLERVRTMVENSSSSLIVCAPNQADRLSALGRELIHLSEWHASTLLAASALSVTMDPESSAFLIYTSGSTGVPKGVMIPHRAITTNAPEIAKTWGWSSSSRILQFIAYTFDPMLGDIFGALFTGACLCIVSDDDRMKDLTPVLNGMNISHIVLTPSLARTLQPEKLTSLKSLVCGGEPITERDIEMWKGHVELINAYGPTEATVAVTSLHYSKREEVDPRNIGKPLPFSSLWVADPEDTERPVPVGAVGELLIGGETLANGYLNDEEKSQKSFVKAPRWTRLEGSKVYRTGDLVRWAFDGTMHFVGRKDTQIKIRGQRVEAGEIEHAIKSNLPGLKDLAVALTTPRNRAMDPVLTAFLSWNTELEPHDDGLLARLVEPLTSEVVALDLKLADALPSYMIPAMYIPLHYMPLTVSGKTDLSHLQSLVANLSEPDLAHFSLSDGTKQQPTTRIEKKLQQIWSEILELAPERIGQDDSFFRLGGDSLSAIRLTSRASQDDIHLTIALIFQNPKLSDMAAAADDLSSNNVYDQLQKQFGISKESVVDFYSCTPLQESLMLLSMKQPGSYRQRHAWTLPESVRIDLFKKAVNLVAHKEPILRTRIVNLESTVSLQVVIKEDLELGNVSSEDNFWEAEQNMPMTYGQPLFTCGLLQRSDETPKLLLTMHHALYDEWSINLLLNSTEAIYNDLAQEKTVSSKLTTSSLSNFVDYVLQSDEEKVKAYWKYQLSGASPVDFPRLPSASHQSGQSQTLRSRFDLPVRHSESLELPVLLKAAWSILVARYSAADDLTFGLTVQGRDVRVEGIDAIVGPTLATVPLRMRIDWGASIKQFISSVRDQANGMKAFEHVGLQRIAQSAPESDSACNFQHLIAIHDRQPTAVSGEFWSESSFHAVEDLAAYPLTIQFYLNSSSVEVTASYDESVLDARQLELILANFEQILDQLVTTSDDRPLNSLNLLGKEDQRTIMELNSTIPVGLETRIDQLFDIQRVAQPNAEAVHSWDAQFTYQELYDHAIRLAHHLQTLGVGPEVLVPLCFDKSAWTIVAQLGVLYAGGAFVVMDATHPAQRLQQIIEDTSAPLVLASTSREGLCHTIAPQVFIVSPETIADLPSQASPPVNKATSRNTAYVLFTSGSTGKPKGVVMEHRGVCTAAMEQGKRINMNSSSRVLQYASYAFDSTILETFHTLFYGGCICPLSQEQRMNDIVGAINQLQANWAFFTPSLVRTFQPEQVPCLKTVVLGGEALGADNIEVWTKKTYLSNGYGPTETCVFSSILDRITESDRPDNIGRAVGGANWVVSADDHNVLVPIGAIGELLIEGPTVARGYLNDKTKTEQAFIERPTWLDETVLGRPVERVYKTGDLVTMRPDGTVFIIGRKDTQVKIRGQRVELGEIEHNFKQKLPGLAHLAVDQVRLPRRDNSKVLAAFLCRDGKEREDEPNTLRIDEGLHSELVALTNTITDALPSYMVPTMFILLDSMPLSSSGKTDRRRLHKVAEQLTDEEITHFSLADVKKRAPATEMEKKMQSMWATVLGVPVESIGCDDSFVRLGGDSLGAMKLAALARKVGISIMVDHIFKNPTLSAMSSITTKLKQEVKEELKPFSLLRGPEALEAIFEKLDKTYGIARQSVQDIYPTSSLQEGLMVLSVRQPGTYNFQWNAILPPTIDRERFQRAWQVCVRRNTILRTRIIYTESSGSLQVVLDDASQWTTSGSLEEYLKADKLDIMDYGKSLARWAIVDDEQGKAHFVWSAHHSIYDGWALPLVLQEVSRIYHATDVSRLPSPPPYARFIEYLESRDQDAEVAYWHSQYPEGKVLSNFPPVQSSAIQPLANVTVTKDIEFAPGNSSASGFTTSTLIRAAWAIVLSRYAEANDALFGALLAGRNVPIKDIASMTGPTITTVPVHIQVSPGHTVNAFLDSVQRQAVEMMPFEHTGLQNIKQFNRETRDACNFQNLLVIQPKQESSKADDLWRTGDTIDFAFDEFLTYPLVFQVVLGSTLGLTIKLDDRLLSAERGERMLEHFSHVIQQLSKADTRTLAEIDVTCPTDIAELKHWNDPTSIVKPAIIKTVHDLITDQARLLPESAAVCSWDDNFTYAELDVLSSRVASHLKTLGVGLETYVLLCFEKSAWAIVAMLGVLKAGSAYVAVDPMHPEDRKAFIARDVSATVAVTSPQHQKLFSSLVEHVVGIDRSSVEEFALTASLPQVPSSNPAFVVFTSGSTGTPKGIVMEHGAFATGARSHAPALHIDQNARVLQFAAYTYDVSMGEIFSTLMHGGCVCVPTEEERLSNLAGAINSLSANWLFLTPTVASLLDPTSVPTLQHLILGGEHATTANIQSWADHVHLTNSYGPAECAIWTNRAPGLKRDADPSNIGRRVGSLLWIVEADNHDKLTPTGCVGELVVESHSLARGYLNDAAKTKAAFIEGPKWAGPGRRMYKTGDLAKYNFDGTFSIVGRKDNQVKLNGQRMELGEVEHHLWADEEVSKAMAIVPTAGLCKKHLVSVLSLKQFERTQESAPFVVVGGDRTKEVGSQISRLREKLASKLPKYMVPTIWIVLEDLPLNASGKLDRRRVSEWIKELDEETYRSVVEVAQGDKVKTQPSNKMEETIRKLWSKVLAVGEDIIGMDDNFLQVGGDSISAVRLTAAARQEGITLLVRDIFQKPVLRDMSAAAKWEEVEDQVVYEPFSIFAHEEKQAALEQIAEETSQPIENIQDVLEATDYQSWTLAAGHLRTRGYMNYFGIRFDAKVDMKKLKNACQSVIKRHPILRTVFVVRNQRLMQVVLEKYEAEYARYEGEECDEEGIPRALIEEDMARPVNLKNIIIRFALVKQGDDSHRLVFRLSHAQYDGISLPSILQDIKAAYEGTALSNSKPYSAFIHSVRSQDSRQSEAFWSTLLKDSHMTNILHHTKLPYKNPVNRMLSRTVTPAPLTTQGVTFASTVKAAWALVLSSLALAPDTVFGQVVSGRNGSLPGIQDVVGPCMNILPVRVPLQSTWTNADLVRFVQDQHLASMPHENNGMRHIIERCAAWPNASRFSSIHQHTNFGNQFFGEVLSASAGSQMTGYSPPHDVADVWIWTAPVGAGTFSVDFTFAEGVVDEDFAQSMLDALCRNIEEISANGEKRVAMPTGEVARIPIEYDEERARAKYFADAEPQVALAVDGAEEVVARAWEEVFGVDGSDAEWWDIRGGLMAAVHLSEIYSRETGVHVSVEAVIEAGTRGEQIRLLRGE</sequence>
<dbReference type="CDD" id="cd19542">
    <property type="entry name" value="CT_NRPS-like"/>
    <property type="match status" value="3"/>
</dbReference>
<dbReference type="InterPro" id="IPR045851">
    <property type="entry name" value="AMP-bd_C_sf"/>
</dbReference>
<organism evidence="7 8">
    <name type="scientific">Karstenula rhodostoma CBS 690.94</name>
    <dbReference type="NCBI Taxonomy" id="1392251"/>
    <lineage>
        <taxon>Eukaryota</taxon>
        <taxon>Fungi</taxon>
        <taxon>Dikarya</taxon>
        <taxon>Ascomycota</taxon>
        <taxon>Pezizomycotina</taxon>
        <taxon>Dothideomycetes</taxon>
        <taxon>Pleosporomycetidae</taxon>
        <taxon>Pleosporales</taxon>
        <taxon>Massarineae</taxon>
        <taxon>Didymosphaeriaceae</taxon>
        <taxon>Karstenula</taxon>
    </lineage>
</organism>
<dbReference type="PROSITE" id="PS50075">
    <property type="entry name" value="CARRIER"/>
    <property type="match status" value="5"/>
</dbReference>
<dbReference type="FunFam" id="3.30.559.30:FF:000002">
    <property type="entry name" value="Nonribosomal peptide synthase Pes1"/>
    <property type="match status" value="2"/>
</dbReference>
<dbReference type="NCBIfam" id="TIGR01733">
    <property type="entry name" value="AA-adenyl-dom"/>
    <property type="match status" value="5"/>
</dbReference>
<feature type="domain" description="Carrier" evidence="6">
    <location>
        <begin position="1489"/>
        <end position="1562"/>
    </location>
</feature>